<sequence length="1739" mass="189135">MKLSDFRKKSITRRVWSVVLTIVMVFNLMCGYVAVSESSVTDVKAATKTLAELKAENKASSATYRNVMYYGEWSVYAGQKNFYPSKIDGSLITHLNFAFMDVDEKGNLNVCDYWADFDNPNVGYSVGSESLYAGVLGAMLLLRQQYPNMKIGISVGGWTRSGAFPKLASTAETRKKFAQNIAKFVHYYGYDFVDIDWEYPTADRDPDPTGNGVTVDKGCKGSEADTKNFTLLMQELRNTLDEYSVKDGKYYELSCAMSASPAMMAKIEYDKVLQTVDFANMMTYDLNGAWNGYTAHQTALYTNDSYDHDKQKDAQFSVDTCVKYLEDTYGDKVDMSKVVIGVAPYTRGWAEVKNDGLDPDNPGLYATATPNSVKAADGTTSGTYAYGDIDTLISQYKLKEYYDEKAQAAYYYSAETGYFFTCDNERSVAAKGDYVKKKGLGGLISWMASLDSTNAVTKTMKDSLYGSASLPNQKIVIPQKDNISVDIATSGSAYTFTVKNNNTLTESSEATLPNPSGDKAALPQAETFGESVAYPTFYFKTKSGEILTGDWQSGGTISSGNGYTIITPPAWSSKKFAPGDSLTFTLKTSGTAKASDISEIYMTSKALENGEEMGKTVLYSDGTPAQTETTKKDDTHVTTKEGEVVTSKDNVTTKEDSTTKAATGDYPVWSPDSVKYELGVLVQYEGKVYECTYGHTSNSGWSPILAGTLWKERTDLVAGNPETTKGSGEEQTTEDNYTVNGKLPQHMVTGYWHNFLNGSKALKISDVPTYYDMICVAFTGNTSTPGEVTFELDSDLCKELGGYTKAQFIQDIKDAKAKGQHVIISVGGAEGRIEINSEAAAQRFANGLINIITEYGFEGVDIDLEGSAVTGVDYIAEALRTVHDHFGDDFIITMAPETYYIQADRLSANDITTSYLRLALKIKDILTICYPQFYNTGGMNGYGGSIVNPGTADFLTSMSTLVIEAGLRADQVAFGVPSMAKAAGSGYVSNDTIKTALNSMVNGTSSGGFTPPRKYPTFRGVMTWSINWDATNNYAWAKAMDAAVDEMPTTEVPTKAPTVETTKAPTVETTAPGEVTAKPTEVIGLSLISQNGAEVAFAWGQTQDQIKSGQTYNVYIDGSFYQSYTAATQVAYTFTKNGSHTIKVTAALNGTETAGSILSIKVSGLSESDTTVAQTEKPTSGTPTTGLSSRLMIGYYHTWDNAGNPFIKLRDVDSNWDVINISFAEPVSAGSTDGKMRFNISGLSSSYTKEDFKQDIKTLQAKGKKIVLSIGGYEGYFSLDSQAAVNQFVSDIKGFVDEYGFDGIDIDLEQSSVQFAQGNDKDIRKINSPKLANMVSAIKTIVHSYGDDFILSWAPETFYMQMGYMYYAGINQYCDSRAGSYLPMINALREETSFVHVQLYNSIAITAPDGVSYNMGTKEGVVAMCNMLLDGFYVGAGAGVAKSEATYFAPLRPDQVVIGVPSSAGAAGSGQISNANLQAAFSEIDAAHPGLRGIMSWSINWDSSQNGNSFVRENQAFLSNLRGDEETTQKPTEKPTEAPTEAPTQAPTEEPTTADPKTITISDDVNIEGYQVSTTLGGSRVVGSVEPTIDGKNVTKWGFVYAVDTIDGNSLGVTDADMYVGSTNKYVVSLDSTPAGTSNTVLGNSTTATYFVRTTLFSTNTAREFTTEYKVRAYAVLSDGSYVYSKAYTYSVYKICDQLYQSKKMNTSAAHDYLYNNILKVVDPSYKEVDYNWSNIVVK</sequence>
<dbReference type="Gene3D" id="2.10.10.20">
    <property type="entry name" value="Carbohydrate-binding module superfamily 5/12"/>
    <property type="match status" value="1"/>
</dbReference>
<evidence type="ECO:0000259" key="10">
    <source>
        <dbReference type="PROSITE" id="PS51910"/>
    </source>
</evidence>
<feature type="compositionally biased region" description="Low complexity" evidence="8">
    <location>
        <begin position="1537"/>
        <end position="1557"/>
    </location>
</feature>
<dbReference type="InterPro" id="IPR017853">
    <property type="entry name" value="GH"/>
</dbReference>
<name>A0ABR7F3G4_9FIRM</name>
<dbReference type="PROSITE" id="PS51910">
    <property type="entry name" value="GH18_2"/>
    <property type="match status" value="3"/>
</dbReference>
<feature type="region of interest" description="Disordered" evidence="8">
    <location>
        <begin position="1520"/>
        <end position="1557"/>
    </location>
</feature>
<feature type="compositionally biased region" description="Basic and acidic residues" evidence="8">
    <location>
        <begin position="1522"/>
        <end position="1536"/>
    </location>
</feature>
<dbReference type="Pfam" id="PF02839">
    <property type="entry name" value="CBM_5_12"/>
    <property type="match status" value="1"/>
</dbReference>
<dbReference type="InterPro" id="IPR050314">
    <property type="entry name" value="Glycosyl_Hydrlase_18"/>
</dbReference>
<protein>
    <recommendedName>
        <fullName evidence="2">chitinase</fullName>
        <ecNumber evidence="2">3.2.1.14</ecNumber>
    </recommendedName>
</protein>
<keyword evidence="9" id="KW-1133">Transmembrane helix</keyword>
<keyword evidence="5" id="KW-0119">Carbohydrate metabolism</keyword>
<dbReference type="InterPro" id="IPR003610">
    <property type="entry name" value="CBM5/12"/>
</dbReference>
<reference evidence="11 12" key="1">
    <citation type="submission" date="2020-08" db="EMBL/GenBank/DDBJ databases">
        <title>Genome public.</title>
        <authorList>
            <person name="Liu C."/>
            <person name="Sun Q."/>
        </authorList>
    </citation>
    <scope>NUCLEOTIDE SEQUENCE [LARGE SCALE GENOMIC DNA]</scope>
    <source>
        <strain evidence="11 12">BX4</strain>
    </source>
</reference>
<dbReference type="CDD" id="cd12214">
    <property type="entry name" value="ChiA1_BD"/>
    <property type="match status" value="1"/>
</dbReference>
<evidence type="ECO:0000313" key="12">
    <source>
        <dbReference type="Proteomes" id="UP000597877"/>
    </source>
</evidence>
<feature type="transmembrane region" description="Helical" evidence="9">
    <location>
        <begin position="15"/>
        <end position="35"/>
    </location>
</feature>
<dbReference type="CDD" id="cd20174">
    <property type="entry name" value="GH18_LinChi78-like_UFR"/>
    <property type="match status" value="1"/>
</dbReference>
<gene>
    <name evidence="11" type="ORF">H8S00_09100</name>
</gene>
<feature type="domain" description="GH18" evidence="10">
    <location>
        <begin position="746"/>
        <end position="1047"/>
    </location>
</feature>
<accession>A0ABR7F3G4</accession>
<evidence type="ECO:0000256" key="9">
    <source>
        <dbReference type="SAM" id="Phobius"/>
    </source>
</evidence>
<evidence type="ECO:0000256" key="1">
    <source>
        <dbReference type="ARBA" id="ARBA00000822"/>
    </source>
</evidence>
<dbReference type="PROSITE" id="PS01095">
    <property type="entry name" value="GH18_1"/>
    <property type="match status" value="1"/>
</dbReference>
<keyword evidence="3 7" id="KW-0378">Hydrolase</keyword>
<comment type="catalytic activity">
    <reaction evidence="1">
        <text>Random endo-hydrolysis of N-acetyl-beta-D-glucosaminide (1-&gt;4)-beta-linkages in chitin and chitodextrins.</text>
        <dbReference type="EC" id="3.2.1.14"/>
    </reaction>
</comment>
<dbReference type="EMBL" id="JACOOZ010000006">
    <property type="protein sequence ID" value="MBC5668137.1"/>
    <property type="molecule type" value="Genomic_DNA"/>
</dbReference>
<dbReference type="EC" id="3.2.1.14" evidence="2"/>
<dbReference type="InterPro" id="IPR001223">
    <property type="entry name" value="Glyco_hydro18_cat"/>
</dbReference>
<organism evidence="11 12">
    <name type="scientific">Eubacterium segne</name>
    <dbReference type="NCBI Taxonomy" id="2763045"/>
    <lineage>
        <taxon>Bacteria</taxon>
        <taxon>Bacillati</taxon>
        <taxon>Bacillota</taxon>
        <taxon>Clostridia</taxon>
        <taxon>Eubacteriales</taxon>
        <taxon>Eubacteriaceae</taxon>
        <taxon>Eubacterium</taxon>
    </lineage>
</organism>
<dbReference type="Gene3D" id="3.20.20.80">
    <property type="entry name" value="Glycosidases"/>
    <property type="match status" value="3"/>
</dbReference>
<dbReference type="PANTHER" id="PTHR11177">
    <property type="entry name" value="CHITINASE"/>
    <property type="match status" value="1"/>
</dbReference>
<keyword evidence="4" id="KW-0146">Chitin degradation</keyword>
<dbReference type="InterPro" id="IPR029070">
    <property type="entry name" value="Chitinase_insertion_sf"/>
</dbReference>
<comment type="caution">
    <text evidence="11">The sequence shown here is derived from an EMBL/GenBank/DDBJ whole genome shotgun (WGS) entry which is preliminary data.</text>
</comment>
<dbReference type="PANTHER" id="PTHR11177:SF317">
    <property type="entry name" value="CHITINASE 12-RELATED"/>
    <property type="match status" value="1"/>
</dbReference>
<dbReference type="Gene3D" id="3.10.50.10">
    <property type="match status" value="1"/>
</dbReference>
<evidence type="ECO:0000256" key="6">
    <source>
        <dbReference type="ARBA" id="ARBA00023295"/>
    </source>
</evidence>
<feature type="compositionally biased region" description="Basic and acidic residues" evidence="8">
    <location>
        <begin position="629"/>
        <end position="641"/>
    </location>
</feature>
<evidence type="ECO:0000256" key="8">
    <source>
        <dbReference type="SAM" id="MobiDB-lite"/>
    </source>
</evidence>
<dbReference type="InterPro" id="IPR011583">
    <property type="entry name" value="Chitinase_II/V-like_cat"/>
</dbReference>
<keyword evidence="12" id="KW-1185">Reference proteome</keyword>
<dbReference type="SUPFAM" id="SSF51055">
    <property type="entry name" value="Carbohydrate binding domain"/>
    <property type="match status" value="1"/>
</dbReference>
<dbReference type="SUPFAM" id="SSF54556">
    <property type="entry name" value="Chitinase insertion domain"/>
    <property type="match status" value="1"/>
</dbReference>
<evidence type="ECO:0000256" key="5">
    <source>
        <dbReference type="ARBA" id="ARBA00023277"/>
    </source>
</evidence>
<dbReference type="Proteomes" id="UP000597877">
    <property type="component" value="Unassembled WGS sequence"/>
</dbReference>
<dbReference type="InterPro" id="IPR001579">
    <property type="entry name" value="Glyco_hydro_18_chit_AS"/>
</dbReference>
<keyword evidence="6 7" id="KW-0326">Glycosidase</keyword>
<dbReference type="Pfam" id="PF00704">
    <property type="entry name" value="Glyco_hydro_18"/>
    <property type="match status" value="3"/>
</dbReference>
<evidence type="ECO:0000256" key="7">
    <source>
        <dbReference type="RuleBase" id="RU000489"/>
    </source>
</evidence>
<feature type="region of interest" description="Disordered" evidence="8">
    <location>
        <begin position="621"/>
        <end position="641"/>
    </location>
</feature>
<dbReference type="CDD" id="cd02871">
    <property type="entry name" value="GH18_chitinase_D-like"/>
    <property type="match status" value="2"/>
</dbReference>
<dbReference type="RefSeq" id="WP_186840443.1">
    <property type="nucleotide sequence ID" value="NZ_JACOOZ010000006.1"/>
</dbReference>
<keyword evidence="4" id="KW-0624">Polysaccharide degradation</keyword>
<evidence type="ECO:0000256" key="3">
    <source>
        <dbReference type="ARBA" id="ARBA00022801"/>
    </source>
</evidence>
<dbReference type="InterPro" id="IPR036573">
    <property type="entry name" value="CBM_sf_5/12"/>
</dbReference>
<keyword evidence="9" id="KW-0472">Membrane</keyword>
<feature type="domain" description="GH18" evidence="10">
    <location>
        <begin position="64"/>
        <end position="467"/>
    </location>
</feature>
<evidence type="ECO:0000256" key="4">
    <source>
        <dbReference type="ARBA" id="ARBA00023024"/>
    </source>
</evidence>
<evidence type="ECO:0000256" key="2">
    <source>
        <dbReference type="ARBA" id="ARBA00012729"/>
    </source>
</evidence>
<feature type="domain" description="GH18" evidence="10">
    <location>
        <begin position="1190"/>
        <end position="1521"/>
    </location>
</feature>
<keyword evidence="9" id="KW-0812">Transmembrane</keyword>
<dbReference type="SMART" id="SM00636">
    <property type="entry name" value="Glyco_18"/>
    <property type="match status" value="1"/>
</dbReference>
<dbReference type="CDD" id="cd06548">
    <property type="entry name" value="GH18_chitinase"/>
    <property type="match status" value="1"/>
</dbReference>
<evidence type="ECO:0000313" key="11">
    <source>
        <dbReference type="EMBL" id="MBC5668137.1"/>
    </source>
</evidence>
<dbReference type="SUPFAM" id="SSF51445">
    <property type="entry name" value="(Trans)glycosidases"/>
    <property type="match status" value="3"/>
</dbReference>
<proteinExistence type="predicted"/>